<protein>
    <recommendedName>
        <fullName evidence="4">Hexosyltransferase</fullName>
    </recommendedName>
</protein>
<feature type="compositionally biased region" description="Pro residues" evidence="1">
    <location>
        <begin position="1"/>
        <end position="18"/>
    </location>
</feature>
<dbReference type="Proteomes" id="UP001189429">
    <property type="component" value="Unassembled WGS sequence"/>
</dbReference>
<accession>A0ABN9WJN5</accession>
<reference evidence="2" key="1">
    <citation type="submission" date="2023-10" db="EMBL/GenBank/DDBJ databases">
        <authorList>
            <person name="Chen Y."/>
            <person name="Shah S."/>
            <person name="Dougan E. K."/>
            <person name="Thang M."/>
            <person name="Chan C."/>
        </authorList>
    </citation>
    <scope>NUCLEOTIDE SEQUENCE [LARGE SCALE GENOMIC DNA]</scope>
</reference>
<feature type="region of interest" description="Disordered" evidence="1">
    <location>
        <begin position="1"/>
        <end position="23"/>
    </location>
</feature>
<evidence type="ECO:0000256" key="1">
    <source>
        <dbReference type="SAM" id="MobiDB-lite"/>
    </source>
</evidence>
<evidence type="ECO:0008006" key="4">
    <source>
        <dbReference type="Google" id="ProtNLM"/>
    </source>
</evidence>
<sequence>MPTPPRRAPAAGRPPPAECPDAPRPAMARATLCAASALCLLAAAAGISLSDAHAGLKVDADRAGVESEALRQQAAAEHLLSLRSRAERGRQGAARYRIGRDRTGAYIAQDLERSATMEKKSVLAVISHFVPGKAGGEARRNAALHETLTAMREWPRVDLTVYVLTNKIVDSVKHMVKDQILVSEEPVCSETWKHKFCVPWEAIRVLRSASTGDKPTTKLGYELMAEPVYDAYIYTESDIIIPETTFHFWRYHVDTLYRRGYLLLPMRAEDKILTKDVIAVDCFTEDCVNKTEVLRDDDESAVALYSTSRDRHYLRPFNPYSGCFMMSNLQFKDYLESPMWDYHKIWQHKYSPWGVRETAASGLLWAPGFGKETGLTHLKMRVWHQIPMNGVGKGDPKARIDPSRFHRVDEYHDKVSECLNGTLQCGQLTPLRHL</sequence>
<proteinExistence type="predicted"/>
<evidence type="ECO:0000313" key="2">
    <source>
        <dbReference type="EMBL" id="CAK0886749.1"/>
    </source>
</evidence>
<organism evidence="2 3">
    <name type="scientific">Prorocentrum cordatum</name>
    <dbReference type="NCBI Taxonomy" id="2364126"/>
    <lineage>
        <taxon>Eukaryota</taxon>
        <taxon>Sar</taxon>
        <taxon>Alveolata</taxon>
        <taxon>Dinophyceae</taxon>
        <taxon>Prorocentrales</taxon>
        <taxon>Prorocentraceae</taxon>
        <taxon>Prorocentrum</taxon>
    </lineage>
</organism>
<comment type="caution">
    <text evidence="2">The sequence shown here is derived from an EMBL/GenBank/DDBJ whole genome shotgun (WGS) entry which is preliminary data.</text>
</comment>
<evidence type="ECO:0000313" key="3">
    <source>
        <dbReference type="Proteomes" id="UP001189429"/>
    </source>
</evidence>
<gene>
    <name evidence="2" type="ORF">PCOR1329_LOCUS68024</name>
</gene>
<keyword evidence="3" id="KW-1185">Reference proteome</keyword>
<name>A0ABN9WJN5_9DINO</name>
<dbReference type="EMBL" id="CAUYUJ010018844">
    <property type="protein sequence ID" value="CAK0886749.1"/>
    <property type="molecule type" value="Genomic_DNA"/>
</dbReference>